<evidence type="ECO:0000313" key="1">
    <source>
        <dbReference type="EMBL" id="MDB8003621.1"/>
    </source>
</evidence>
<gene>
    <name evidence="1" type="ORF">PNE09_06025</name>
</gene>
<comment type="caution">
    <text evidence="1">The sequence shown here is derived from an EMBL/GenBank/DDBJ whole genome shotgun (WGS) entry which is preliminary data.</text>
</comment>
<organism evidence="1 2">
    <name type="scientific">[Eubacterium] siraeum</name>
    <dbReference type="NCBI Taxonomy" id="39492"/>
    <lineage>
        <taxon>Bacteria</taxon>
        <taxon>Bacillati</taxon>
        <taxon>Bacillota</taxon>
        <taxon>Clostridia</taxon>
        <taxon>Eubacteriales</taxon>
        <taxon>Oscillospiraceae</taxon>
        <taxon>Oscillospiraceae incertae sedis</taxon>
    </lineage>
</organism>
<evidence type="ECO:0000313" key="2">
    <source>
        <dbReference type="Proteomes" id="UP001210809"/>
    </source>
</evidence>
<accession>A0AAW6CXG2</accession>
<dbReference type="EMBL" id="JAQLXW010000006">
    <property type="protein sequence ID" value="MDB8003621.1"/>
    <property type="molecule type" value="Genomic_DNA"/>
</dbReference>
<proteinExistence type="predicted"/>
<reference evidence="1" key="1">
    <citation type="submission" date="2023-01" db="EMBL/GenBank/DDBJ databases">
        <title>Human gut microbiome strain richness.</title>
        <authorList>
            <person name="Chen-Liaw A."/>
        </authorList>
    </citation>
    <scope>NUCLEOTIDE SEQUENCE</scope>
    <source>
        <strain evidence="1">1001283st1_G1_1001283B150217_161031</strain>
    </source>
</reference>
<sequence>MSLFNDKYNAFLAEFGQGRKMVLSTSENNKVSSRMMSVIQVNGKFYFQTDVTMKKYHQLKFNKNVALCIDNIQIEGICEEIGRPLDNDFFSDIFQKCFKGSFDAYSSLENERLFAVKPLFIERWIYDGSIPYIESFNITNEQYSCKKYVSL</sequence>
<dbReference type="SUPFAM" id="SSF50475">
    <property type="entry name" value="FMN-binding split barrel"/>
    <property type="match status" value="1"/>
</dbReference>
<dbReference type="InterPro" id="IPR012349">
    <property type="entry name" value="Split_barrel_FMN-bd"/>
</dbReference>
<dbReference type="Gene3D" id="2.30.110.10">
    <property type="entry name" value="Electron Transport, Fmn-binding Protein, Chain A"/>
    <property type="match status" value="1"/>
</dbReference>
<dbReference type="AlphaFoldDB" id="A0AAW6CXG2"/>
<protein>
    <submittedName>
        <fullName evidence="1">Pyridoxamine 5'-phosphate oxidase family protein</fullName>
    </submittedName>
</protein>
<name>A0AAW6CXG2_9FIRM</name>
<dbReference type="Proteomes" id="UP001210809">
    <property type="component" value="Unassembled WGS sequence"/>
</dbReference>